<evidence type="ECO:0000313" key="1">
    <source>
        <dbReference type="EMBL" id="CAB3778077.1"/>
    </source>
</evidence>
<dbReference type="AlphaFoldDB" id="A0A6J5FGX5"/>
<dbReference type="EMBL" id="CADIKL010000002">
    <property type="protein sequence ID" value="CAB3778077.1"/>
    <property type="molecule type" value="Genomic_DNA"/>
</dbReference>
<reference evidence="1 2" key="1">
    <citation type="submission" date="2020-04" db="EMBL/GenBank/DDBJ databases">
        <authorList>
            <person name="De Canck E."/>
        </authorList>
    </citation>
    <scope>NUCLEOTIDE SEQUENCE [LARGE SCALE GENOMIC DNA]</scope>
    <source>
        <strain evidence="1 2">LMG 28688</strain>
    </source>
</reference>
<sequence length="75" mass="8769">MLDWHHDENPKYVGRVYDAASGKLIVRRTFHTPVPEITWVDNHLLFQRGGDDEDLVILPPSLQDRVVSAFWQLTR</sequence>
<keyword evidence="2" id="KW-1185">Reference proteome</keyword>
<accession>A0A6J5FGX5</accession>
<gene>
    <name evidence="1" type="ORF">LMG28688_00509</name>
</gene>
<name>A0A6J5FGX5_9BURK</name>
<evidence type="ECO:0000313" key="2">
    <source>
        <dbReference type="Proteomes" id="UP000494119"/>
    </source>
</evidence>
<proteinExistence type="predicted"/>
<organism evidence="1 2">
    <name type="scientific">Paraburkholderia caffeinitolerans</name>
    <dbReference type="NCBI Taxonomy" id="1723730"/>
    <lineage>
        <taxon>Bacteria</taxon>
        <taxon>Pseudomonadati</taxon>
        <taxon>Pseudomonadota</taxon>
        <taxon>Betaproteobacteria</taxon>
        <taxon>Burkholderiales</taxon>
        <taxon>Burkholderiaceae</taxon>
        <taxon>Paraburkholderia</taxon>
    </lineage>
</organism>
<protein>
    <submittedName>
        <fullName evidence="1">Uncharacterized protein</fullName>
    </submittedName>
</protein>
<dbReference type="Proteomes" id="UP000494119">
    <property type="component" value="Unassembled WGS sequence"/>
</dbReference>